<dbReference type="Proteomes" id="UP001055093">
    <property type="component" value="Unassembled WGS sequence"/>
</dbReference>
<dbReference type="Gene3D" id="3.30.70.270">
    <property type="match status" value="1"/>
</dbReference>
<reference evidence="3" key="1">
    <citation type="journal article" date="2021" name="Front. Microbiol.">
        <title>Comprehensive Comparative Genomics and Phenotyping of Methylobacterium Species.</title>
        <authorList>
            <person name="Alessa O."/>
            <person name="Ogura Y."/>
            <person name="Fujitani Y."/>
            <person name="Takami H."/>
            <person name="Hayashi T."/>
            <person name="Sahin N."/>
            <person name="Tani A."/>
        </authorList>
    </citation>
    <scope>NUCLEOTIDE SEQUENCE</scope>
    <source>
        <strain evidence="3">DSM 14458</strain>
    </source>
</reference>
<keyword evidence="1" id="KW-0472">Membrane</keyword>
<feature type="transmembrane region" description="Helical" evidence="1">
    <location>
        <begin position="66"/>
        <end position="88"/>
    </location>
</feature>
<feature type="transmembrane region" description="Helical" evidence="1">
    <location>
        <begin position="135"/>
        <end position="153"/>
    </location>
</feature>
<feature type="transmembrane region" description="Helical" evidence="1">
    <location>
        <begin position="109"/>
        <end position="129"/>
    </location>
</feature>
<proteinExistence type="predicted"/>
<gene>
    <name evidence="3" type="ORF">BGCPKDLD_1522</name>
</gene>
<dbReference type="RefSeq" id="WP_012452048.1">
    <property type="nucleotide sequence ID" value="NZ_BPRE01000004.1"/>
</dbReference>
<dbReference type="InterPro" id="IPR000160">
    <property type="entry name" value="GGDEF_dom"/>
</dbReference>
<dbReference type="InterPro" id="IPR052163">
    <property type="entry name" value="DGC-Regulatory_Protein"/>
</dbReference>
<keyword evidence="1" id="KW-1133">Transmembrane helix</keyword>
<dbReference type="NCBIfam" id="TIGR00254">
    <property type="entry name" value="GGDEF"/>
    <property type="match status" value="1"/>
</dbReference>
<dbReference type="PROSITE" id="PS50887">
    <property type="entry name" value="GGDEF"/>
    <property type="match status" value="1"/>
</dbReference>
<keyword evidence="1" id="KW-0812">Transmembrane</keyword>
<dbReference type="InterPro" id="IPR029787">
    <property type="entry name" value="Nucleotide_cyclase"/>
</dbReference>
<sequence>MAFAFTAPPPPAWRLVAWLTTSPEQVPPDVLTILRGRLVVGVAPLIVAAVVGAALASLAILRVPTLAMLAWFCADLTLTLARLTTMLVMRHNLRNAGQRSGGMLPLTDLYVLSSMLWCAQIGCGVGLCMASGDPVLVPFACLATTGLVGGLAARNPGAPRMTLVQMISVVVPFMAGAIAGGQPWFLPLCALAPLYLVAVAAVNRRLHADYVALLCAERALRHQALHCGLTGLPNRTSFDQALTAASAGRNDDEDHAVALLYLDLDGFKAVNDTYGHATGDTLLQQVARRLRDVVMAADVVARLGGDEFAVLLTGRRAASAERVAGAIIAAVGLPYDLGHGTLISIGVSVGIAETDACSSDSHALLVRADRALYTAKERGKGTFHRARPARSGGRLTTKITVECEAAG</sequence>
<protein>
    <recommendedName>
        <fullName evidence="2">GGDEF domain-containing protein</fullName>
    </recommendedName>
</protein>
<evidence type="ECO:0000256" key="1">
    <source>
        <dbReference type="SAM" id="Phobius"/>
    </source>
</evidence>
<keyword evidence="4" id="KW-1185">Reference proteome</keyword>
<dbReference type="PANTHER" id="PTHR46663:SF2">
    <property type="entry name" value="GGDEF DOMAIN-CONTAINING PROTEIN"/>
    <property type="match status" value="1"/>
</dbReference>
<dbReference type="InterPro" id="IPR043128">
    <property type="entry name" value="Rev_trsase/Diguanyl_cyclase"/>
</dbReference>
<feature type="domain" description="GGDEF" evidence="2">
    <location>
        <begin position="255"/>
        <end position="388"/>
    </location>
</feature>
<evidence type="ECO:0000259" key="2">
    <source>
        <dbReference type="PROSITE" id="PS50887"/>
    </source>
</evidence>
<organism evidence="3 4">
    <name type="scientific">Methylorubrum suomiense</name>
    <dbReference type="NCBI Taxonomy" id="144191"/>
    <lineage>
        <taxon>Bacteria</taxon>
        <taxon>Pseudomonadati</taxon>
        <taxon>Pseudomonadota</taxon>
        <taxon>Alphaproteobacteria</taxon>
        <taxon>Hyphomicrobiales</taxon>
        <taxon>Methylobacteriaceae</taxon>
        <taxon>Methylorubrum</taxon>
    </lineage>
</organism>
<reference evidence="3" key="2">
    <citation type="submission" date="2021-08" db="EMBL/GenBank/DDBJ databases">
        <authorList>
            <person name="Tani A."/>
            <person name="Ola A."/>
            <person name="Ogura Y."/>
            <person name="Katsura K."/>
            <person name="Hayashi T."/>
        </authorList>
    </citation>
    <scope>NUCLEOTIDE SEQUENCE</scope>
    <source>
        <strain evidence="3">DSM 14458</strain>
    </source>
</reference>
<name>A0ABQ4UU85_9HYPH</name>
<evidence type="ECO:0000313" key="4">
    <source>
        <dbReference type="Proteomes" id="UP001055093"/>
    </source>
</evidence>
<dbReference type="CDD" id="cd01949">
    <property type="entry name" value="GGDEF"/>
    <property type="match status" value="1"/>
</dbReference>
<dbReference type="Pfam" id="PF00990">
    <property type="entry name" value="GGDEF"/>
    <property type="match status" value="1"/>
</dbReference>
<evidence type="ECO:0000313" key="3">
    <source>
        <dbReference type="EMBL" id="GJE74948.1"/>
    </source>
</evidence>
<dbReference type="EMBL" id="BPRE01000004">
    <property type="protein sequence ID" value="GJE74948.1"/>
    <property type="molecule type" value="Genomic_DNA"/>
</dbReference>
<dbReference type="SMART" id="SM00267">
    <property type="entry name" value="GGDEF"/>
    <property type="match status" value="1"/>
</dbReference>
<accession>A0ABQ4UU85</accession>
<comment type="caution">
    <text evidence="3">The sequence shown here is derived from an EMBL/GenBank/DDBJ whole genome shotgun (WGS) entry which is preliminary data.</text>
</comment>
<feature type="transmembrane region" description="Helical" evidence="1">
    <location>
        <begin position="38"/>
        <end position="60"/>
    </location>
</feature>
<dbReference type="SUPFAM" id="SSF55073">
    <property type="entry name" value="Nucleotide cyclase"/>
    <property type="match status" value="1"/>
</dbReference>
<dbReference type="PANTHER" id="PTHR46663">
    <property type="entry name" value="DIGUANYLATE CYCLASE DGCT-RELATED"/>
    <property type="match status" value="1"/>
</dbReference>
<feature type="transmembrane region" description="Helical" evidence="1">
    <location>
        <begin position="160"/>
        <end position="178"/>
    </location>
</feature>